<dbReference type="InterPro" id="IPR025736">
    <property type="entry name" value="PucR_C-HTH_dom"/>
</dbReference>
<name>M1TTZ6_9CORY</name>
<dbReference type="Gene3D" id="1.10.10.2840">
    <property type="entry name" value="PucR C-terminal helix-turn-helix domain"/>
    <property type="match status" value="1"/>
</dbReference>
<dbReference type="OrthoDB" id="3663486at2"/>
<evidence type="ECO:0000259" key="2">
    <source>
        <dbReference type="Pfam" id="PF13556"/>
    </source>
</evidence>
<dbReference type="eggNOG" id="COG2508">
    <property type="taxonomic scope" value="Bacteria"/>
</dbReference>
<keyword evidence="5" id="KW-1185">Reference proteome</keyword>
<dbReference type="PANTHER" id="PTHR33744:SF1">
    <property type="entry name" value="DNA-BINDING TRANSCRIPTIONAL ACTIVATOR ADER"/>
    <property type="match status" value="1"/>
</dbReference>
<dbReference type="RefSeq" id="WP_015652132.1">
    <property type="nucleotide sequence ID" value="NC_020506.1"/>
</dbReference>
<dbReference type="EMBL" id="CP004354">
    <property type="protein sequence ID" value="AGG67706.1"/>
    <property type="molecule type" value="Genomic_DNA"/>
</dbReference>
<dbReference type="STRING" id="1121353.H924_11390"/>
<dbReference type="Pfam" id="PF17853">
    <property type="entry name" value="GGDEF_2"/>
    <property type="match status" value="1"/>
</dbReference>
<evidence type="ECO:0008006" key="6">
    <source>
        <dbReference type="Google" id="ProtNLM"/>
    </source>
</evidence>
<dbReference type="KEGG" id="ccn:H924_11390"/>
<proteinExistence type="inferred from homology"/>
<dbReference type="PATRIC" id="fig|1121353.3.peg.2326"/>
<evidence type="ECO:0000259" key="3">
    <source>
        <dbReference type="Pfam" id="PF17853"/>
    </source>
</evidence>
<evidence type="ECO:0000256" key="1">
    <source>
        <dbReference type="ARBA" id="ARBA00006754"/>
    </source>
</evidence>
<evidence type="ECO:0000313" key="5">
    <source>
        <dbReference type="Proteomes" id="UP000011760"/>
    </source>
</evidence>
<dbReference type="InterPro" id="IPR051448">
    <property type="entry name" value="CdaR-like_regulators"/>
</dbReference>
<feature type="domain" description="CdaR GGDEF-like" evidence="3">
    <location>
        <begin position="183"/>
        <end position="294"/>
    </location>
</feature>
<evidence type="ECO:0000313" key="4">
    <source>
        <dbReference type="EMBL" id="AGG67706.1"/>
    </source>
</evidence>
<feature type="domain" description="PucR C-terminal helix-turn-helix" evidence="2">
    <location>
        <begin position="350"/>
        <end position="401"/>
    </location>
</feature>
<dbReference type="PANTHER" id="PTHR33744">
    <property type="entry name" value="CARBOHYDRATE DIACID REGULATOR"/>
    <property type="match status" value="1"/>
</dbReference>
<dbReference type="Proteomes" id="UP000011760">
    <property type="component" value="Chromosome"/>
</dbReference>
<dbReference type="InterPro" id="IPR042070">
    <property type="entry name" value="PucR_C-HTH_sf"/>
</dbReference>
<dbReference type="AlphaFoldDB" id="M1TTZ6"/>
<accession>M1TTZ6</accession>
<reference evidence="4 5" key="1">
    <citation type="submission" date="2013-02" db="EMBL/GenBank/DDBJ databases">
        <title>The complete genome sequence of Corynebacterium callunae DSM 20147.</title>
        <authorList>
            <person name="Ruckert C."/>
            <person name="Albersmeier A."/>
            <person name="Kalinowski J."/>
        </authorList>
    </citation>
    <scope>NUCLEOTIDE SEQUENCE [LARGE SCALE GENOMIC DNA]</scope>
    <source>
        <strain evidence="4 5">DSM 20147</strain>
    </source>
</reference>
<dbReference type="Pfam" id="PF13556">
    <property type="entry name" value="HTH_30"/>
    <property type="match status" value="1"/>
</dbReference>
<comment type="similarity">
    <text evidence="1">Belongs to the CdaR family.</text>
</comment>
<dbReference type="InterPro" id="IPR041522">
    <property type="entry name" value="CdaR_GGDEF"/>
</dbReference>
<gene>
    <name evidence="4" type="ORF">H924_11390</name>
</gene>
<protein>
    <recommendedName>
        <fullName evidence="6">PucR C-terminal helix-turn-helix domain-containing protein</fullName>
    </recommendedName>
</protein>
<organism evidence="4 5">
    <name type="scientific">Corynebacterium callunae DSM 20147</name>
    <dbReference type="NCBI Taxonomy" id="1121353"/>
    <lineage>
        <taxon>Bacteria</taxon>
        <taxon>Bacillati</taxon>
        <taxon>Actinomycetota</taxon>
        <taxon>Actinomycetes</taxon>
        <taxon>Mycobacteriales</taxon>
        <taxon>Corynebacteriaceae</taxon>
        <taxon>Corynebacterium</taxon>
    </lineage>
</organism>
<dbReference type="HOGENOM" id="CLU_637294_0_0_11"/>
<sequence>MDPKYRKKFTQELNRRGEELADQIVLQASREMPELVNPAMSSVMRDSALSNVELFRDFIAMEGDKRAIRSGPQIRIMARSLAARGQPLSTLIMLFHRAHNILEFQLLNIANDLFVGSNSDELMKFLSELRVMTNSCVNVRSDQLPAVFAEEVARLQVPGDPGLLAEVQRVLRDRESSESIGGHVFAGPQLAFLLWGAPGNPQNSETLLRGAREISAEVGAKAQPLMVFSSPNLLWVWCRPETVADNRGGRGEAIIAKAALKEILPAGVSAAIGPIATGVAGFRSSHQMAQRLRRVAERNTTSNRNFIDAGMDGALTVAAFVDRIPLASEIVEVTLGELAKDDEYSSVIRATARSFLRHGIAGAATEMVAHRNTVKYRLDKFREVVGKDNSTATDLRTALELAHWFGSEVLRPAQ</sequence>